<keyword evidence="1" id="KW-0808">Transferase</keyword>
<keyword evidence="4" id="KW-1185">Reference proteome</keyword>
<evidence type="ECO:0000256" key="2">
    <source>
        <dbReference type="SAM" id="SignalP"/>
    </source>
</evidence>
<evidence type="ECO:0000256" key="1">
    <source>
        <dbReference type="ARBA" id="ARBA00022679"/>
    </source>
</evidence>
<protein>
    <submittedName>
        <fullName evidence="3">Uncharacterized protein</fullName>
    </submittedName>
</protein>
<dbReference type="InterPro" id="IPR050830">
    <property type="entry name" value="Fungal_FAS"/>
</dbReference>
<gene>
    <name evidence="3" type="ORF">Hypma_000009</name>
</gene>
<name>A0A369KB10_HYPMA</name>
<feature type="chain" id="PRO_5016760407" evidence="2">
    <location>
        <begin position="20"/>
        <end position="104"/>
    </location>
</feature>
<dbReference type="PANTHER" id="PTHR10982">
    <property type="entry name" value="MALONYL COA-ACYL CARRIER PROTEIN TRANSACYLASE"/>
    <property type="match status" value="1"/>
</dbReference>
<dbReference type="PANTHER" id="PTHR10982:SF21">
    <property type="entry name" value="FATTY ACID SYNTHASE SUBUNIT BETA"/>
    <property type="match status" value="1"/>
</dbReference>
<dbReference type="AlphaFoldDB" id="A0A369KB10"/>
<organism evidence="3 4">
    <name type="scientific">Hypsizygus marmoreus</name>
    <name type="common">White beech mushroom</name>
    <name type="synonym">Agaricus marmoreus</name>
    <dbReference type="NCBI Taxonomy" id="39966"/>
    <lineage>
        <taxon>Eukaryota</taxon>
        <taxon>Fungi</taxon>
        <taxon>Dikarya</taxon>
        <taxon>Basidiomycota</taxon>
        <taxon>Agaricomycotina</taxon>
        <taxon>Agaricomycetes</taxon>
        <taxon>Agaricomycetidae</taxon>
        <taxon>Agaricales</taxon>
        <taxon>Tricholomatineae</taxon>
        <taxon>Lyophyllaceae</taxon>
        <taxon>Hypsizygus</taxon>
    </lineage>
</organism>
<sequence>MKLIFSIRLLLSLSPSASARQPTALKWLFFSGFRGQQAFPLVALEPSIIQASIEGGEGTPGPMLSITGLTIEEVEFHLKKTNAHLPDLSVSYFSSQWSSRIRCY</sequence>
<dbReference type="STRING" id="39966.A0A369KB10"/>
<dbReference type="Proteomes" id="UP000076154">
    <property type="component" value="Unassembled WGS sequence"/>
</dbReference>
<dbReference type="GO" id="GO:0016740">
    <property type="term" value="F:transferase activity"/>
    <property type="evidence" value="ECO:0007669"/>
    <property type="project" value="UniProtKB-KW"/>
</dbReference>
<dbReference type="InParanoid" id="A0A369KB10"/>
<proteinExistence type="predicted"/>
<dbReference type="Gene3D" id="3.30.70.3320">
    <property type="match status" value="1"/>
</dbReference>
<evidence type="ECO:0000313" key="4">
    <source>
        <dbReference type="Proteomes" id="UP000076154"/>
    </source>
</evidence>
<dbReference type="OrthoDB" id="4251012at2759"/>
<dbReference type="EMBL" id="LUEZ02000001">
    <property type="protein sequence ID" value="RDB31098.1"/>
    <property type="molecule type" value="Genomic_DNA"/>
</dbReference>
<evidence type="ECO:0000313" key="3">
    <source>
        <dbReference type="EMBL" id="RDB31098.1"/>
    </source>
</evidence>
<reference evidence="3" key="1">
    <citation type="submission" date="2018-04" db="EMBL/GenBank/DDBJ databases">
        <title>Whole genome sequencing of Hypsizygus marmoreus.</title>
        <authorList>
            <person name="Choi I.-G."/>
            <person name="Min B."/>
            <person name="Kim J.-G."/>
            <person name="Kim S."/>
            <person name="Oh Y.-L."/>
            <person name="Kong W.-S."/>
            <person name="Park H."/>
            <person name="Jeong J."/>
            <person name="Song E.-S."/>
        </authorList>
    </citation>
    <scope>NUCLEOTIDE SEQUENCE [LARGE SCALE GENOMIC DNA]</scope>
    <source>
        <strain evidence="3">51987-8</strain>
    </source>
</reference>
<comment type="caution">
    <text evidence="3">The sequence shown here is derived from an EMBL/GenBank/DDBJ whole genome shotgun (WGS) entry which is preliminary data.</text>
</comment>
<keyword evidence="2" id="KW-0732">Signal</keyword>
<accession>A0A369KB10</accession>
<feature type="signal peptide" evidence="2">
    <location>
        <begin position="1"/>
        <end position="19"/>
    </location>
</feature>